<feature type="transmembrane region" description="Helical" evidence="7">
    <location>
        <begin position="122"/>
        <end position="143"/>
    </location>
</feature>
<dbReference type="RefSeq" id="WP_091226868.1">
    <property type="nucleotide sequence ID" value="NZ_FNBG01000002.1"/>
</dbReference>
<proteinExistence type="inferred from homology"/>
<keyword evidence="4 7" id="KW-0812">Transmembrane</keyword>
<dbReference type="STRING" id="670482.SAMN04488542_102288"/>
<sequence length="282" mass="31345">MQNVRLKEYAAASSATPRKGLFSLRKGKWKSSAKGIILPVLTLVVWEIVGTAGQISPTVLPTPHVIAQEFYHLARSGELFFHLRVSLWRSFLGFLLGSSVGLAIGLWSGFSRLAEKQLDPSIQMLRTVPHLAITPLFILWFGFGEWSKILLIALGAFFPVYVNTFLGIRSVDSQLFEVAKVLEYNRRSQITKLILPASLPNILLGIRLSLGAAWLGLVVAEMMGSSEGVGFLIMDARYFSITSLVFVGILIFAIVGKLTDSLVKLLEKRLLRWRDSYLGEHL</sequence>
<dbReference type="GO" id="GO:0042918">
    <property type="term" value="P:alkanesulfonate transmembrane transport"/>
    <property type="evidence" value="ECO:0007669"/>
    <property type="project" value="UniProtKB-ARBA"/>
</dbReference>
<dbReference type="FunFam" id="1.10.3720.10:FF:000003">
    <property type="entry name" value="Aliphatic sulfonate ABC transporter permease"/>
    <property type="match status" value="1"/>
</dbReference>
<keyword evidence="5 7" id="KW-1133">Transmembrane helix</keyword>
<dbReference type="Gene3D" id="1.10.3720.10">
    <property type="entry name" value="MetI-like"/>
    <property type="match status" value="1"/>
</dbReference>
<organism evidence="9 10">
    <name type="scientific">Fontibacillus panacisegetis</name>
    <dbReference type="NCBI Taxonomy" id="670482"/>
    <lineage>
        <taxon>Bacteria</taxon>
        <taxon>Bacillati</taxon>
        <taxon>Bacillota</taxon>
        <taxon>Bacilli</taxon>
        <taxon>Bacillales</taxon>
        <taxon>Paenibacillaceae</taxon>
        <taxon>Fontibacillus</taxon>
    </lineage>
</organism>
<feature type="transmembrane region" description="Helical" evidence="7">
    <location>
        <begin position="87"/>
        <end position="110"/>
    </location>
</feature>
<dbReference type="PROSITE" id="PS50928">
    <property type="entry name" value="ABC_TM1"/>
    <property type="match status" value="1"/>
</dbReference>
<dbReference type="PANTHER" id="PTHR30151">
    <property type="entry name" value="ALKANE SULFONATE ABC TRANSPORTER-RELATED, MEMBRANE SUBUNIT"/>
    <property type="match status" value="1"/>
</dbReference>
<dbReference type="Proteomes" id="UP000198972">
    <property type="component" value="Unassembled WGS sequence"/>
</dbReference>
<evidence type="ECO:0000313" key="10">
    <source>
        <dbReference type="Proteomes" id="UP000198972"/>
    </source>
</evidence>
<dbReference type="InterPro" id="IPR000515">
    <property type="entry name" value="MetI-like"/>
</dbReference>
<gene>
    <name evidence="9" type="ORF">SAMN04488542_102288</name>
</gene>
<dbReference type="Pfam" id="PF00528">
    <property type="entry name" value="BPD_transp_1"/>
    <property type="match status" value="1"/>
</dbReference>
<dbReference type="OrthoDB" id="9804353at2"/>
<dbReference type="InterPro" id="IPR035906">
    <property type="entry name" value="MetI-like_sf"/>
</dbReference>
<evidence type="ECO:0000256" key="6">
    <source>
        <dbReference type="ARBA" id="ARBA00023136"/>
    </source>
</evidence>
<accession>A0A1G7G400</accession>
<name>A0A1G7G400_9BACL</name>
<dbReference type="CDD" id="cd06261">
    <property type="entry name" value="TM_PBP2"/>
    <property type="match status" value="1"/>
</dbReference>
<dbReference type="EMBL" id="FNBG01000002">
    <property type="protein sequence ID" value="SDE82852.1"/>
    <property type="molecule type" value="Genomic_DNA"/>
</dbReference>
<comment type="subcellular location">
    <subcellularLocation>
        <location evidence="1 7">Cell membrane</location>
        <topology evidence="1 7">Multi-pass membrane protein</topology>
    </subcellularLocation>
</comment>
<evidence type="ECO:0000256" key="7">
    <source>
        <dbReference type="RuleBase" id="RU363032"/>
    </source>
</evidence>
<feature type="transmembrane region" description="Helical" evidence="7">
    <location>
        <begin position="149"/>
        <end position="172"/>
    </location>
</feature>
<evidence type="ECO:0000256" key="4">
    <source>
        <dbReference type="ARBA" id="ARBA00022692"/>
    </source>
</evidence>
<reference evidence="9 10" key="1">
    <citation type="submission" date="2016-10" db="EMBL/GenBank/DDBJ databases">
        <authorList>
            <person name="de Groot N.N."/>
        </authorList>
    </citation>
    <scope>NUCLEOTIDE SEQUENCE [LARGE SCALE GENOMIC DNA]</scope>
    <source>
        <strain evidence="9 10">DSM 28129</strain>
    </source>
</reference>
<keyword evidence="2 7" id="KW-0813">Transport</keyword>
<evidence type="ECO:0000259" key="8">
    <source>
        <dbReference type="PROSITE" id="PS50928"/>
    </source>
</evidence>
<keyword evidence="3" id="KW-1003">Cell membrane</keyword>
<dbReference type="SUPFAM" id="SSF161098">
    <property type="entry name" value="MetI-like"/>
    <property type="match status" value="1"/>
</dbReference>
<feature type="domain" description="ABC transmembrane type-1" evidence="8">
    <location>
        <begin position="83"/>
        <end position="263"/>
    </location>
</feature>
<dbReference type="AlphaFoldDB" id="A0A1G7G400"/>
<dbReference type="GO" id="GO:0005886">
    <property type="term" value="C:plasma membrane"/>
    <property type="evidence" value="ECO:0007669"/>
    <property type="project" value="UniProtKB-SubCell"/>
</dbReference>
<comment type="similarity">
    <text evidence="7">Belongs to the binding-protein-dependent transport system permease family.</text>
</comment>
<evidence type="ECO:0000256" key="3">
    <source>
        <dbReference type="ARBA" id="ARBA00022475"/>
    </source>
</evidence>
<dbReference type="PANTHER" id="PTHR30151:SF38">
    <property type="entry name" value="ALIPHATIC SULFONATES TRANSPORT PERMEASE PROTEIN SSUC-RELATED"/>
    <property type="match status" value="1"/>
</dbReference>
<keyword evidence="10" id="KW-1185">Reference proteome</keyword>
<keyword evidence="6 7" id="KW-0472">Membrane</keyword>
<feature type="transmembrane region" description="Helical" evidence="7">
    <location>
        <begin position="238"/>
        <end position="259"/>
    </location>
</feature>
<evidence type="ECO:0000256" key="2">
    <source>
        <dbReference type="ARBA" id="ARBA00022448"/>
    </source>
</evidence>
<evidence type="ECO:0000256" key="5">
    <source>
        <dbReference type="ARBA" id="ARBA00022989"/>
    </source>
</evidence>
<evidence type="ECO:0000313" key="9">
    <source>
        <dbReference type="EMBL" id="SDE82852.1"/>
    </source>
</evidence>
<protein>
    <submittedName>
        <fullName evidence="9">Sulfonate transport system permease protein</fullName>
    </submittedName>
</protein>
<evidence type="ECO:0000256" key="1">
    <source>
        <dbReference type="ARBA" id="ARBA00004651"/>
    </source>
</evidence>